<dbReference type="Proteomes" id="UP000242381">
    <property type="component" value="Unassembled WGS sequence"/>
</dbReference>
<sequence>MECKNEKARLYESMFPSEDTVYMYQCSKTTHLSDSLGNMTFYGVDPGVRTIATCVHPDLPSFFKTEEGKARLHHLIKPYETTVTAKSISAKSRTSYHRFKLQKRKNSNSDITSIESKLAQMINTTKVRSSKYLLIKKHQLYKETRDKMLEFYCYSSWTRRKNRGQRFKDKAYSSSARKIIRNADSEGNVVFYGDFGRRHGLWIKGYEKRSTDILQKSLSSRSTVISTTK</sequence>
<organism evidence="1 2">
    <name type="scientific">Rhizopus microsporus</name>
    <dbReference type="NCBI Taxonomy" id="58291"/>
    <lineage>
        <taxon>Eukaryota</taxon>
        <taxon>Fungi</taxon>
        <taxon>Fungi incertae sedis</taxon>
        <taxon>Mucoromycota</taxon>
        <taxon>Mucoromycotina</taxon>
        <taxon>Mucoromycetes</taxon>
        <taxon>Mucorales</taxon>
        <taxon>Mucorineae</taxon>
        <taxon>Rhizopodaceae</taxon>
        <taxon>Rhizopus</taxon>
    </lineage>
</organism>
<protein>
    <submittedName>
        <fullName evidence="1">Uncharacterized protein</fullName>
    </submittedName>
</protein>
<accession>A0A1X0S699</accession>
<proteinExistence type="predicted"/>
<name>A0A1X0S699_RHIZD</name>
<gene>
    <name evidence="1" type="ORF">BCV71DRAFT_282175</name>
</gene>
<reference evidence="1 2" key="1">
    <citation type="journal article" date="2016" name="Proc. Natl. Acad. Sci. U.S.A.">
        <title>Lipid metabolic changes in an early divergent fungus govern the establishment of a mutualistic symbiosis with endobacteria.</title>
        <authorList>
            <person name="Lastovetsky O.A."/>
            <person name="Gaspar M.L."/>
            <person name="Mondo S.J."/>
            <person name="LaButti K.M."/>
            <person name="Sandor L."/>
            <person name="Grigoriev I.V."/>
            <person name="Henry S.A."/>
            <person name="Pawlowska T.E."/>
        </authorList>
    </citation>
    <scope>NUCLEOTIDE SEQUENCE [LARGE SCALE GENOMIC DNA]</scope>
    <source>
        <strain evidence="1 2">ATCC 11559</strain>
    </source>
</reference>
<dbReference type="EMBL" id="KV921303">
    <property type="protein sequence ID" value="ORE19827.1"/>
    <property type="molecule type" value="Genomic_DNA"/>
</dbReference>
<evidence type="ECO:0000313" key="1">
    <source>
        <dbReference type="EMBL" id="ORE19827.1"/>
    </source>
</evidence>
<dbReference type="AlphaFoldDB" id="A0A1X0S699"/>
<evidence type="ECO:0000313" key="2">
    <source>
        <dbReference type="Proteomes" id="UP000242381"/>
    </source>
</evidence>